<dbReference type="EMBL" id="JAVDTF010000002">
    <property type="protein sequence ID" value="MDR6784483.1"/>
    <property type="molecule type" value="Genomic_DNA"/>
</dbReference>
<name>A0ACC6KYN0_9SPHI</name>
<reference evidence="1" key="1">
    <citation type="submission" date="2023-07" db="EMBL/GenBank/DDBJ databases">
        <title>Sorghum-associated microbial communities from plants grown in Nebraska, USA.</title>
        <authorList>
            <person name="Schachtman D."/>
        </authorList>
    </citation>
    <scope>NUCLEOTIDE SEQUENCE</scope>
    <source>
        <strain evidence="1">2697</strain>
    </source>
</reference>
<organism evidence="1 2">
    <name type="scientific">Pedobacter africanus</name>
    <dbReference type="NCBI Taxonomy" id="151894"/>
    <lineage>
        <taxon>Bacteria</taxon>
        <taxon>Pseudomonadati</taxon>
        <taxon>Bacteroidota</taxon>
        <taxon>Sphingobacteriia</taxon>
        <taxon>Sphingobacteriales</taxon>
        <taxon>Sphingobacteriaceae</taxon>
        <taxon>Pedobacter</taxon>
    </lineage>
</organism>
<comment type="caution">
    <text evidence="1">The sequence shown here is derived from an EMBL/GenBank/DDBJ whole genome shotgun (WGS) entry which is preliminary data.</text>
</comment>
<dbReference type="Proteomes" id="UP001246858">
    <property type="component" value="Unassembled WGS sequence"/>
</dbReference>
<evidence type="ECO:0000313" key="2">
    <source>
        <dbReference type="Proteomes" id="UP001246858"/>
    </source>
</evidence>
<sequence length="1185" mass="130147">MYNFYTKRLIQLFGCISKIQLMMNLALRQVNRTGKREWIMRVNLTTLLLITVILQVSAGSYAQKITLSEKNAPIKSVLDKIRTQSGYDFLFTTTNLRNANPVTIQVKDVDLKEVLKQVFEDQPFDYSVANNSVVVSRKETSFLEKLKNAFSAVDVRGRVLDENGKAMAGVSVKLKGTSTRSTSSNEQGFFSLSVPDNAVLVFSYVGYVTREMLASPTMVVVMQQGQNKLEETVIVGYGTLKRKDLVGSVAVVDMKEVRDVPFATIDQALTGKAAGVQVVQADGSPGGVAKIRVRGGTSLMGGNDPLYIIDGVQVQVQNRFQQTASDIVSPVDRGGQDDPNTTVAGSFARGLNSLGGLNINDIETINILKDASATAIYGSRGANGVVIITTKKGKTNQRPTFELNLYHGLSLAENEKVLNRDQYITIVKEAAKNLNQVRALAGETPDGLATTIVNDPNYFGAANTNWMDLVTRTGTTQNADLSVRGGGTGTRYYTSLTYNKNEGAVRGTDYRRIAGKVSLDNDITSRFRVNTNLDYGFTSNNITNGLYTQALYAPPTFDPYNSDGSVKIFDPETIGAYAYQGFQNPLLLTKGINRSNSIFAIGSIAAEYDILKDLKFRSSVAVNYNNYRQTNFIPSTVSVATPNGSGSSGNGTATQAQAEQVNTFIQNYLTWDRSFNDKHSLNVILGTDWQITKANAFSASGQGFPDDTYLNNLSSAAVTLPSTGTSDQSSLLSFYLRANYSFMDKYMISFTGRSDASSKFPKANRVGYFPSGGLGWRISQENFLRKVKWINEIKLRASMGYTGTQNIADNLFYTLYSPVSYAGLNGLSPTQLGNPRLKWESTLQKDAGLEFEFFGSRLRGEIGYYEKTTSGILFPTAVAGTSGFEQVTANIAKIRNRGLELMIGGDFIRNKNFQWSGTLNIAGNRSKVLALSGDIEDPANPGVYRFGNTVLKIGEPVGLLYGRVFKKILATQAEVDAYSQSSPGYYPYLGIGDASYEVVENYMGYQGFTYFKDDIIGKAEPKYYGGYTNRLSYKSFSLTTLTTFSYGNDIYYLADIRNRDVAERTNKGIRILDRWTPENPTATRPRLIMGESSYAYAASDNVYDASFIKLKSVTLAYQFPKSFTDRLKINSVSAYVSGTNLLSITNYPGVDPEVSNDPYSLIGGYSDAGGYPFVRQFSFGLRIGL</sequence>
<protein>
    <submittedName>
        <fullName evidence="1">TonB-linked SusC/RagA family outer membrane protein</fullName>
    </submittedName>
</protein>
<gene>
    <name evidence="1" type="ORF">J2X78_003048</name>
</gene>
<keyword evidence="2" id="KW-1185">Reference proteome</keyword>
<accession>A0ACC6KYN0</accession>
<proteinExistence type="predicted"/>
<evidence type="ECO:0000313" key="1">
    <source>
        <dbReference type="EMBL" id="MDR6784483.1"/>
    </source>
</evidence>